<dbReference type="Proteomes" id="UP000466442">
    <property type="component" value="Unassembled WGS sequence"/>
</dbReference>
<dbReference type="SUPFAM" id="SSF52833">
    <property type="entry name" value="Thioredoxin-like"/>
    <property type="match status" value="2"/>
</dbReference>
<dbReference type="PANTHER" id="PTHR11571">
    <property type="entry name" value="GLUTATHIONE S-TRANSFERASE"/>
    <property type="match status" value="1"/>
</dbReference>
<dbReference type="InterPro" id="IPR004045">
    <property type="entry name" value="Glutathione_S-Trfase_N"/>
</dbReference>
<dbReference type="EC" id="2.5.1.18" evidence="1"/>
<dbReference type="InterPro" id="IPR036249">
    <property type="entry name" value="Thioredoxin-like_sf"/>
</dbReference>
<dbReference type="InterPro" id="IPR050213">
    <property type="entry name" value="GST_superfamily"/>
</dbReference>
<feature type="domain" description="GST N-terminal" evidence="5">
    <location>
        <begin position="253"/>
        <end position="330"/>
    </location>
</feature>
<comment type="catalytic activity">
    <reaction evidence="4">
        <text>RX + glutathione = an S-substituted glutathione + a halide anion + H(+)</text>
        <dbReference type="Rhea" id="RHEA:16437"/>
        <dbReference type="ChEBI" id="CHEBI:15378"/>
        <dbReference type="ChEBI" id="CHEBI:16042"/>
        <dbReference type="ChEBI" id="CHEBI:17792"/>
        <dbReference type="ChEBI" id="CHEBI:57925"/>
        <dbReference type="ChEBI" id="CHEBI:90779"/>
        <dbReference type="EC" id="2.5.1.18"/>
    </reaction>
</comment>
<evidence type="ECO:0000256" key="2">
    <source>
        <dbReference type="ARBA" id="ARBA00022679"/>
    </source>
</evidence>
<dbReference type="PANTHER" id="PTHR11571:SF224">
    <property type="entry name" value="HEMATOPOIETIC PROSTAGLANDIN D SYNTHASE"/>
    <property type="match status" value="1"/>
</dbReference>
<evidence type="ECO:0000259" key="6">
    <source>
        <dbReference type="PROSITE" id="PS50405"/>
    </source>
</evidence>
<dbReference type="CDD" id="cd03192">
    <property type="entry name" value="GST_C_Sigma_like"/>
    <property type="match status" value="2"/>
</dbReference>
<evidence type="ECO:0000259" key="5">
    <source>
        <dbReference type="PROSITE" id="PS50404"/>
    </source>
</evidence>
<dbReference type="FunFam" id="3.40.30.10:FF:000035">
    <property type="entry name" value="hematopoietic prostaglandin D synthase"/>
    <property type="match status" value="1"/>
</dbReference>
<dbReference type="PROSITE" id="PS50404">
    <property type="entry name" value="GST_NTER"/>
    <property type="match status" value="2"/>
</dbReference>
<sequence>MPVSHTENKMPSYKVTYFDIYGLGEPIRMLLSYMGVDFEDNRVPMGEWSKMKNTVPFGKLPTLEIDGKTYYQSHAILRMLAKEVKLAGDNTSEAYEIDFVAGTIQDLQAAVAPMWGMQDEKAKEEFLAKVQKEIIPMYFKIWDERAQKNGGYLANGKLSWVDLLFHGYMNTFEVVVKTKCVDQYAGLKLGREKVSSARGIKEWIARRPKTNISYLPTVPARYKLKSGELAVSTPTAISLRARCGFQHIVNKMPTYKLTYFDFKGWGEPIRMFLSYMGVDFEDNRIPVEEWDTLKKTIPFGKLPFLEIDGKTYYQSFAILRMLAKEIELAGDNANEEYEIDFIAGTIKDTTTAPMWRIEDPIAKEESLKKIQTEIIPMYFKLWDERAQKNGGYLANGKLSWVDIFFHGYMNTFEVGMKTKCVDQYPGVKLGREKVSSAPGIKKWIARRPKTDL</sequence>
<reference evidence="7" key="1">
    <citation type="journal article" date="2021" name="Mol. Ecol. Resour.">
        <title>Apolygus lucorum genome provides insights into omnivorousness and mesophyll feeding.</title>
        <authorList>
            <person name="Liu Y."/>
            <person name="Liu H."/>
            <person name="Wang H."/>
            <person name="Huang T."/>
            <person name="Liu B."/>
            <person name="Yang B."/>
            <person name="Yin L."/>
            <person name="Li B."/>
            <person name="Zhang Y."/>
            <person name="Zhang S."/>
            <person name="Jiang F."/>
            <person name="Zhang X."/>
            <person name="Ren Y."/>
            <person name="Wang B."/>
            <person name="Wang S."/>
            <person name="Lu Y."/>
            <person name="Wu K."/>
            <person name="Fan W."/>
            <person name="Wang G."/>
        </authorList>
    </citation>
    <scope>NUCLEOTIDE SEQUENCE</scope>
    <source>
        <strain evidence="7">12Hb</strain>
    </source>
</reference>
<feature type="domain" description="GST C-terminal" evidence="6">
    <location>
        <begin position="90"/>
        <end position="212"/>
    </location>
</feature>
<dbReference type="InterPro" id="IPR004046">
    <property type="entry name" value="GST_C"/>
</dbReference>
<dbReference type="Pfam" id="PF14497">
    <property type="entry name" value="GST_C_3"/>
    <property type="match status" value="2"/>
</dbReference>
<dbReference type="Gene3D" id="1.20.1050.10">
    <property type="match status" value="2"/>
</dbReference>
<name>A0A8S9XJ13_APOLU</name>
<dbReference type="Pfam" id="PF13409">
    <property type="entry name" value="GST_N_2"/>
    <property type="match status" value="1"/>
</dbReference>
<dbReference type="SFLD" id="SFLDS00019">
    <property type="entry name" value="Glutathione_Transferase_(cytos"/>
    <property type="match status" value="2"/>
</dbReference>
<dbReference type="FunFam" id="3.40.30.10:FF:000258">
    <property type="entry name" value="Glutathione S-transferase"/>
    <property type="match status" value="1"/>
</dbReference>
<dbReference type="CDD" id="cd03039">
    <property type="entry name" value="GST_N_Sigma_like"/>
    <property type="match status" value="2"/>
</dbReference>
<organism evidence="7 8">
    <name type="scientific">Apolygus lucorum</name>
    <name type="common">Small green plant bug</name>
    <name type="synonym">Lygocoris lucorum</name>
    <dbReference type="NCBI Taxonomy" id="248454"/>
    <lineage>
        <taxon>Eukaryota</taxon>
        <taxon>Metazoa</taxon>
        <taxon>Ecdysozoa</taxon>
        <taxon>Arthropoda</taxon>
        <taxon>Hexapoda</taxon>
        <taxon>Insecta</taxon>
        <taxon>Pterygota</taxon>
        <taxon>Neoptera</taxon>
        <taxon>Paraneoptera</taxon>
        <taxon>Hemiptera</taxon>
        <taxon>Heteroptera</taxon>
        <taxon>Panheteroptera</taxon>
        <taxon>Cimicomorpha</taxon>
        <taxon>Miridae</taxon>
        <taxon>Mirini</taxon>
        <taxon>Apolygus</taxon>
    </lineage>
</organism>
<keyword evidence="2" id="KW-0808">Transferase</keyword>
<protein>
    <recommendedName>
        <fullName evidence="1">glutathione transferase</fullName>
        <ecNumber evidence="1">2.5.1.18</ecNumber>
    </recommendedName>
</protein>
<dbReference type="GO" id="GO:0004602">
    <property type="term" value="F:glutathione peroxidase activity"/>
    <property type="evidence" value="ECO:0007669"/>
    <property type="project" value="UniProtKB-ARBA"/>
</dbReference>
<dbReference type="InterPro" id="IPR036282">
    <property type="entry name" value="Glutathione-S-Trfase_C_sf"/>
</dbReference>
<feature type="domain" description="GST N-terminal" evidence="5">
    <location>
        <begin position="11"/>
        <end position="88"/>
    </location>
</feature>
<evidence type="ECO:0000313" key="7">
    <source>
        <dbReference type="EMBL" id="KAF6208056.1"/>
    </source>
</evidence>
<dbReference type="SUPFAM" id="SSF47616">
    <property type="entry name" value="GST C-terminal domain-like"/>
    <property type="match status" value="2"/>
</dbReference>
<keyword evidence="8" id="KW-1185">Reference proteome</keyword>
<dbReference type="SFLD" id="SFLDG01205">
    <property type="entry name" value="AMPS.1"/>
    <property type="match status" value="2"/>
</dbReference>
<comment type="similarity">
    <text evidence="3">Belongs to the GST superfamily. Sigma family.</text>
</comment>
<feature type="domain" description="GST C-terminal" evidence="6">
    <location>
        <begin position="332"/>
        <end position="452"/>
    </location>
</feature>
<dbReference type="AlphaFoldDB" id="A0A8S9XJ13"/>
<accession>A0A8S9XJ13</accession>
<dbReference type="PROSITE" id="PS50405">
    <property type="entry name" value="GST_CTER"/>
    <property type="match status" value="2"/>
</dbReference>
<evidence type="ECO:0000256" key="4">
    <source>
        <dbReference type="ARBA" id="ARBA00047960"/>
    </source>
</evidence>
<dbReference type="InterPro" id="IPR040079">
    <property type="entry name" value="Glutathione_S-Trfase"/>
</dbReference>
<comment type="caution">
    <text evidence="7">The sequence shown here is derived from an EMBL/GenBank/DDBJ whole genome shotgun (WGS) entry which is preliminary data.</text>
</comment>
<dbReference type="OrthoDB" id="414243at2759"/>
<gene>
    <name evidence="7" type="ORF">GE061_016506</name>
</gene>
<dbReference type="GO" id="GO:0004364">
    <property type="term" value="F:glutathione transferase activity"/>
    <property type="evidence" value="ECO:0007669"/>
    <property type="project" value="UniProtKB-EC"/>
</dbReference>
<dbReference type="FunFam" id="1.20.1050.10:FF:000030">
    <property type="entry name" value="Glutathione S-transferase S1"/>
    <property type="match status" value="1"/>
</dbReference>
<dbReference type="InterPro" id="IPR010987">
    <property type="entry name" value="Glutathione-S-Trfase_C-like"/>
</dbReference>
<dbReference type="SFLD" id="SFLDG00363">
    <property type="entry name" value="AMPS_(cytGST):_Alpha-__Mu-__Pi"/>
    <property type="match status" value="2"/>
</dbReference>
<dbReference type="EMBL" id="WIXP02000007">
    <property type="protein sequence ID" value="KAF6208056.1"/>
    <property type="molecule type" value="Genomic_DNA"/>
</dbReference>
<dbReference type="Pfam" id="PF02798">
    <property type="entry name" value="GST_N"/>
    <property type="match status" value="1"/>
</dbReference>
<dbReference type="Gene3D" id="3.40.30.10">
    <property type="entry name" value="Glutaredoxin"/>
    <property type="match status" value="2"/>
</dbReference>
<evidence type="ECO:0000256" key="1">
    <source>
        <dbReference type="ARBA" id="ARBA00012452"/>
    </source>
</evidence>
<evidence type="ECO:0000256" key="3">
    <source>
        <dbReference type="ARBA" id="ARBA00038317"/>
    </source>
</evidence>
<proteinExistence type="inferred from homology"/>
<dbReference type="GO" id="GO:0006749">
    <property type="term" value="P:glutathione metabolic process"/>
    <property type="evidence" value="ECO:0007669"/>
    <property type="project" value="TreeGrafter"/>
</dbReference>
<evidence type="ECO:0000313" key="8">
    <source>
        <dbReference type="Proteomes" id="UP000466442"/>
    </source>
</evidence>